<sequence>MVMKLSDCGVRTSGAVSVFAMGDRLAVWGCVPVHPAGVTGRPCYSQVGAGSLLVMAINQGDKVDDFELPDQDGVPRRLTELLAGGPVVLFFYPAAMSSGCTAEACSFRDLAAEFREAGAQRVGISRDKPAKQKQWAELNSFDYPLLSDPDSTVAAALGVKRKLPLGPLSTKRITFVIDTDRTVLEVIHSETNMQEHAAKALETLSARKPAAE</sequence>
<evidence type="ECO:0000313" key="15">
    <source>
        <dbReference type="Proteomes" id="UP000677082"/>
    </source>
</evidence>
<gene>
    <name evidence="14" type="ORF">Ato02nite_048910</name>
</gene>
<comment type="catalytic activity">
    <reaction evidence="12">
        <text>a hydroperoxide + [thioredoxin]-dithiol = an alcohol + [thioredoxin]-disulfide + H2O</text>
        <dbReference type="Rhea" id="RHEA:62620"/>
        <dbReference type="Rhea" id="RHEA-COMP:10698"/>
        <dbReference type="Rhea" id="RHEA-COMP:10700"/>
        <dbReference type="ChEBI" id="CHEBI:15377"/>
        <dbReference type="ChEBI" id="CHEBI:29950"/>
        <dbReference type="ChEBI" id="CHEBI:30879"/>
        <dbReference type="ChEBI" id="CHEBI:35924"/>
        <dbReference type="ChEBI" id="CHEBI:50058"/>
        <dbReference type="EC" id="1.11.1.24"/>
    </reaction>
</comment>
<evidence type="ECO:0000256" key="4">
    <source>
        <dbReference type="ARBA" id="ARBA00022559"/>
    </source>
</evidence>
<accession>A0A919TCJ4</accession>
<evidence type="ECO:0000313" key="14">
    <source>
        <dbReference type="EMBL" id="GIM93098.1"/>
    </source>
</evidence>
<evidence type="ECO:0000259" key="13">
    <source>
        <dbReference type="PROSITE" id="PS51352"/>
    </source>
</evidence>
<dbReference type="Proteomes" id="UP000677082">
    <property type="component" value="Unassembled WGS sequence"/>
</dbReference>
<dbReference type="InterPro" id="IPR036249">
    <property type="entry name" value="Thioredoxin-like_sf"/>
</dbReference>
<dbReference type="GO" id="GO:0034599">
    <property type="term" value="P:cellular response to oxidative stress"/>
    <property type="evidence" value="ECO:0007669"/>
    <property type="project" value="TreeGrafter"/>
</dbReference>
<evidence type="ECO:0000256" key="10">
    <source>
        <dbReference type="ARBA" id="ARBA00038489"/>
    </source>
</evidence>
<dbReference type="GO" id="GO:0005737">
    <property type="term" value="C:cytoplasm"/>
    <property type="evidence" value="ECO:0007669"/>
    <property type="project" value="TreeGrafter"/>
</dbReference>
<evidence type="ECO:0000256" key="7">
    <source>
        <dbReference type="ARBA" id="ARBA00023157"/>
    </source>
</evidence>
<dbReference type="PANTHER" id="PTHR42801:SF8">
    <property type="entry name" value="PEROXIREDOXIN RV1608C-RELATED"/>
    <property type="match status" value="1"/>
</dbReference>
<dbReference type="InterPro" id="IPR013766">
    <property type="entry name" value="Thioredoxin_domain"/>
</dbReference>
<name>A0A919TCJ4_9ACTN</name>
<comment type="caution">
    <text evidence="14">The sequence shown here is derived from an EMBL/GenBank/DDBJ whole genome shotgun (WGS) entry which is preliminary data.</text>
</comment>
<evidence type="ECO:0000256" key="6">
    <source>
        <dbReference type="ARBA" id="ARBA00023002"/>
    </source>
</evidence>
<dbReference type="CDD" id="cd03017">
    <property type="entry name" value="PRX_BCP"/>
    <property type="match status" value="1"/>
</dbReference>
<evidence type="ECO:0000256" key="3">
    <source>
        <dbReference type="ARBA" id="ARBA00013017"/>
    </source>
</evidence>
<dbReference type="EMBL" id="BOQN01000063">
    <property type="protein sequence ID" value="GIM93098.1"/>
    <property type="molecule type" value="Genomic_DNA"/>
</dbReference>
<dbReference type="EC" id="1.11.1.24" evidence="3"/>
<evidence type="ECO:0000256" key="11">
    <source>
        <dbReference type="ARBA" id="ARBA00041373"/>
    </source>
</evidence>
<protein>
    <recommendedName>
        <fullName evidence="3">thioredoxin-dependent peroxiredoxin</fullName>
        <ecNumber evidence="3">1.11.1.24</ecNumber>
    </recommendedName>
    <alternativeName>
        <fullName evidence="11">Bacterioferritin comigratory protein</fullName>
    </alternativeName>
    <alternativeName>
        <fullName evidence="9">Thioredoxin peroxidase</fullName>
    </alternativeName>
</protein>
<comment type="similarity">
    <text evidence="10">Belongs to the peroxiredoxin family. BCP/PrxQ subfamily.</text>
</comment>
<dbReference type="InterPro" id="IPR000866">
    <property type="entry name" value="AhpC/TSA"/>
</dbReference>
<evidence type="ECO:0000256" key="5">
    <source>
        <dbReference type="ARBA" id="ARBA00022862"/>
    </source>
</evidence>
<dbReference type="PROSITE" id="PS51352">
    <property type="entry name" value="THIOREDOXIN_2"/>
    <property type="match status" value="1"/>
</dbReference>
<evidence type="ECO:0000256" key="8">
    <source>
        <dbReference type="ARBA" id="ARBA00023284"/>
    </source>
</evidence>
<evidence type="ECO:0000256" key="2">
    <source>
        <dbReference type="ARBA" id="ARBA00011245"/>
    </source>
</evidence>
<dbReference type="PANTHER" id="PTHR42801">
    <property type="entry name" value="THIOREDOXIN-DEPENDENT PEROXIDE REDUCTASE"/>
    <property type="match status" value="1"/>
</dbReference>
<dbReference type="GO" id="GO:0045454">
    <property type="term" value="P:cell redox homeostasis"/>
    <property type="evidence" value="ECO:0007669"/>
    <property type="project" value="TreeGrafter"/>
</dbReference>
<keyword evidence="5" id="KW-0049">Antioxidant</keyword>
<keyword evidence="7" id="KW-1015">Disulfide bond</keyword>
<keyword evidence="8" id="KW-0676">Redox-active center</keyword>
<organism evidence="14 15">
    <name type="scientific">Paractinoplanes toevensis</name>
    <dbReference type="NCBI Taxonomy" id="571911"/>
    <lineage>
        <taxon>Bacteria</taxon>
        <taxon>Bacillati</taxon>
        <taxon>Actinomycetota</taxon>
        <taxon>Actinomycetes</taxon>
        <taxon>Micromonosporales</taxon>
        <taxon>Micromonosporaceae</taxon>
        <taxon>Paractinoplanes</taxon>
    </lineage>
</organism>
<dbReference type="InterPro" id="IPR050924">
    <property type="entry name" value="Peroxiredoxin_BCP/PrxQ"/>
</dbReference>
<reference evidence="14 15" key="1">
    <citation type="submission" date="2021-03" db="EMBL/GenBank/DDBJ databases">
        <title>Whole genome shotgun sequence of Actinoplanes toevensis NBRC 105298.</title>
        <authorList>
            <person name="Komaki H."/>
            <person name="Tamura T."/>
        </authorList>
    </citation>
    <scope>NUCLEOTIDE SEQUENCE [LARGE SCALE GENOMIC DNA]</scope>
    <source>
        <strain evidence="14 15">NBRC 105298</strain>
    </source>
</reference>
<dbReference type="Gene3D" id="3.40.30.10">
    <property type="entry name" value="Glutaredoxin"/>
    <property type="match status" value="1"/>
</dbReference>
<evidence type="ECO:0000256" key="1">
    <source>
        <dbReference type="ARBA" id="ARBA00003330"/>
    </source>
</evidence>
<dbReference type="AlphaFoldDB" id="A0A919TCJ4"/>
<keyword evidence="6" id="KW-0560">Oxidoreductase</keyword>
<comment type="subunit">
    <text evidence="2">Monomer.</text>
</comment>
<keyword evidence="4" id="KW-0575">Peroxidase</keyword>
<dbReference type="SUPFAM" id="SSF52833">
    <property type="entry name" value="Thioredoxin-like"/>
    <property type="match status" value="1"/>
</dbReference>
<dbReference type="Pfam" id="PF00578">
    <property type="entry name" value="AhpC-TSA"/>
    <property type="match status" value="1"/>
</dbReference>
<evidence type="ECO:0000256" key="12">
    <source>
        <dbReference type="ARBA" id="ARBA00049091"/>
    </source>
</evidence>
<proteinExistence type="inferred from homology"/>
<comment type="function">
    <text evidence="1">Thiol-specific peroxidase that catalyzes the reduction of hydrogen peroxide and organic hydroperoxides to water and alcohols, respectively. Plays a role in cell protection against oxidative stress by detoxifying peroxides and as sensor of hydrogen peroxide-mediated signaling events.</text>
</comment>
<dbReference type="GO" id="GO:0008379">
    <property type="term" value="F:thioredoxin peroxidase activity"/>
    <property type="evidence" value="ECO:0007669"/>
    <property type="project" value="TreeGrafter"/>
</dbReference>
<feature type="domain" description="Thioredoxin" evidence="13">
    <location>
        <begin position="57"/>
        <end position="206"/>
    </location>
</feature>
<dbReference type="FunFam" id="3.40.30.10:FF:000267">
    <property type="entry name" value="Peroxidoxin bcpB"/>
    <property type="match status" value="1"/>
</dbReference>
<evidence type="ECO:0000256" key="9">
    <source>
        <dbReference type="ARBA" id="ARBA00032824"/>
    </source>
</evidence>
<keyword evidence="15" id="KW-1185">Reference proteome</keyword>